<evidence type="ECO:0000313" key="3">
    <source>
        <dbReference type="Ensembl" id="ENSSFAP00005055313.1"/>
    </source>
</evidence>
<dbReference type="Gene3D" id="2.60.40.10">
    <property type="entry name" value="Immunoglobulins"/>
    <property type="match status" value="1"/>
</dbReference>
<dbReference type="Proteomes" id="UP000472267">
    <property type="component" value="Chromosome 8"/>
</dbReference>
<proteinExistence type="predicted"/>
<dbReference type="InterPro" id="IPR007110">
    <property type="entry name" value="Ig-like_dom"/>
</dbReference>
<dbReference type="InterPro" id="IPR050380">
    <property type="entry name" value="Immune_Resp_Modulators"/>
</dbReference>
<dbReference type="Pfam" id="PF07654">
    <property type="entry name" value="C1-set"/>
    <property type="match status" value="1"/>
</dbReference>
<evidence type="ECO:0000259" key="2">
    <source>
        <dbReference type="PROSITE" id="PS50835"/>
    </source>
</evidence>
<organism evidence="3 4">
    <name type="scientific">Salarias fasciatus</name>
    <name type="common">Jewelled blenny</name>
    <name type="synonym">Blennius fasciatus</name>
    <dbReference type="NCBI Taxonomy" id="181472"/>
    <lineage>
        <taxon>Eukaryota</taxon>
        <taxon>Metazoa</taxon>
        <taxon>Chordata</taxon>
        <taxon>Craniata</taxon>
        <taxon>Vertebrata</taxon>
        <taxon>Euteleostomi</taxon>
        <taxon>Actinopterygii</taxon>
        <taxon>Neopterygii</taxon>
        <taxon>Teleostei</taxon>
        <taxon>Neoteleostei</taxon>
        <taxon>Acanthomorphata</taxon>
        <taxon>Ovalentaria</taxon>
        <taxon>Blenniimorphae</taxon>
        <taxon>Blenniiformes</taxon>
        <taxon>Blennioidei</taxon>
        <taxon>Blenniidae</taxon>
        <taxon>Salariinae</taxon>
        <taxon>Salarias</taxon>
    </lineage>
</organism>
<evidence type="ECO:0000313" key="4">
    <source>
        <dbReference type="Proteomes" id="UP000472267"/>
    </source>
</evidence>
<name>A0A672JLY1_SALFA</name>
<keyword evidence="1" id="KW-0393">Immunoglobulin domain</keyword>
<dbReference type="PANTHER" id="PTHR23411">
    <property type="entry name" value="TAPASIN"/>
    <property type="match status" value="1"/>
</dbReference>
<accession>A0A672JLY1</accession>
<protein>
    <recommendedName>
        <fullName evidence="2">Ig-like domain-containing protein</fullName>
    </recommendedName>
</protein>
<dbReference type="SMART" id="SM00407">
    <property type="entry name" value="IGc1"/>
    <property type="match status" value="1"/>
</dbReference>
<sequence length="250" mass="28166">LYRLIQNKLFGFAVFVLQLLLKPTMFPLLCFDSSNNSKPCAHVGTSKSNFNCLYNPLTTIHLPYGLTLTSPASEKGHLLPSRGEMGYYKLHTQGPLHSSRSGTQPNVSEIVSSTHYANQASTLGCEITDFYPPSVSVTWLKLREGEEDDREEEVIEGGEIWGPVQVGPRVFKATATLKRRPTNQEKKERRGGIICRVEHCSLPEPIEKYWRNAVTHPALSLPVYRTWTGRSTSATHTNEHEPSFLLQRKK</sequence>
<dbReference type="InterPro" id="IPR003597">
    <property type="entry name" value="Ig_C1-set"/>
</dbReference>
<dbReference type="InterPro" id="IPR013783">
    <property type="entry name" value="Ig-like_fold"/>
</dbReference>
<reference evidence="3" key="3">
    <citation type="submission" date="2025-09" db="UniProtKB">
        <authorList>
            <consortium name="Ensembl"/>
        </authorList>
    </citation>
    <scope>IDENTIFICATION</scope>
</reference>
<dbReference type="PROSITE" id="PS50835">
    <property type="entry name" value="IG_LIKE"/>
    <property type="match status" value="1"/>
</dbReference>
<dbReference type="AlphaFoldDB" id="A0A672JLY1"/>
<dbReference type="InParanoid" id="A0A672JLY1"/>
<evidence type="ECO:0000256" key="1">
    <source>
        <dbReference type="ARBA" id="ARBA00023319"/>
    </source>
</evidence>
<dbReference type="SUPFAM" id="SSF48726">
    <property type="entry name" value="Immunoglobulin"/>
    <property type="match status" value="1"/>
</dbReference>
<feature type="domain" description="Ig-like" evidence="2">
    <location>
        <begin position="105"/>
        <end position="199"/>
    </location>
</feature>
<dbReference type="Ensembl" id="ENSSFAT00005057008.1">
    <property type="protein sequence ID" value="ENSSFAP00005055313.1"/>
    <property type="gene ID" value="ENSSFAG00005026243.1"/>
</dbReference>
<dbReference type="InterPro" id="IPR036179">
    <property type="entry name" value="Ig-like_dom_sf"/>
</dbReference>
<reference evidence="3" key="2">
    <citation type="submission" date="2025-08" db="UniProtKB">
        <authorList>
            <consortium name="Ensembl"/>
        </authorList>
    </citation>
    <scope>IDENTIFICATION</scope>
</reference>
<reference evidence="3" key="1">
    <citation type="submission" date="2019-06" db="EMBL/GenBank/DDBJ databases">
        <authorList>
            <consortium name="Wellcome Sanger Institute Data Sharing"/>
        </authorList>
    </citation>
    <scope>NUCLEOTIDE SEQUENCE [LARGE SCALE GENOMIC DNA]</scope>
</reference>
<keyword evidence="4" id="KW-1185">Reference proteome</keyword>